<accession>A0A2P8EFT7</accession>
<dbReference type="AlphaFoldDB" id="A0A2P8EFT7"/>
<dbReference type="InterPro" id="IPR013099">
    <property type="entry name" value="K_chnl_dom"/>
</dbReference>
<dbReference type="Proteomes" id="UP000243528">
    <property type="component" value="Unassembled WGS sequence"/>
</dbReference>
<dbReference type="InterPro" id="IPR003148">
    <property type="entry name" value="RCK_N"/>
</dbReference>
<dbReference type="Gene3D" id="3.40.50.720">
    <property type="entry name" value="NAD(P)-binding Rossmann-like Domain"/>
    <property type="match status" value="1"/>
</dbReference>
<dbReference type="EMBL" id="PYGE01000001">
    <property type="protein sequence ID" value="PSL08333.1"/>
    <property type="molecule type" value="Genomic_DNA"/>
</dbReference>
<protein>
    <submittedName>
        <fullName evidence="5">Voltage-gated potassium channel</fullName>
    </submittedName>
</protein>
<dbReference type="OrthoDB" id="9799090at2"/>
<reference evidence="5 6" key="1">
    <citation type="submission" date="2018-03" db="EMBL/GenBank/DDBJ databases">
        <title>Genomic Encyclopedia of Archaeal and Bacterial Type Strains, Phase II (KMG-II): from individual species to whole genera.</title>
        <authorList>
            <person name="Goeker M."/>
        </authorList>
    </citation>
    <scope>NUCLEOTIDE SEQUENCE [LARGE SCALE GENOMIC DNA]</scope>
    <source>
        <strain evidence="5 6">DSM 45211</strain>
    </source>
</reference>
<gene>
    <name evidence="5" type="ORF">CLV30_101304</name>
</gene>
<dbReference type="PANTHER" id="PTHR43833">
    <property type="entry name" value="POTASSIUM CHANNEL PROTEIN 2-RELATED-RELATED"/>
    <property type="match status" value="1"/>
</dbReference>
<keyword evidence="5" id="KW-0406">Ion transport</keyword>
<keyword evidence="2" id="KW-1133">Transmembrane helix</keyword>
<feature type="transmembrane region" description="Helical" evidence="2">
    <location>
        <begin position="21"/>
        <end position="39"/>
    </location>
</feature>
<dbReference type="GO" id="GO:0006813">
    <property type="term" value="P:potassium ion transport"/>
    <property type="evidence" value="ECO:0007669"/>
    <property type="project" value="InterPro"/>
</dbReference>
<dbReference type="SUPFAM" id="SSF81324">
    <property type="entry name" value="Voltage-gated potassium channels"/>
    <property type="match status" value="1"/>
</dbReference>
<comment type="caution">
    <text evidence="5">The sequence shown here is derived from an EMBL/GenBank/DDBJ whole genome shotgun (WGS) entry which is preliminary data.</text>
</comment>
<evidence type="ECO:0000313" key="5">
    <source>
        <dbReference type="EMBL" id="PSL08333.1"/>
    </source>
</evidence>
<name>A0A2P8EFT7_9ACTN</name>
<dbReference type="PANTHER" id="PTHR43833:SF9">
    <property type="entry name" value="POTASSIUM CHANNEL PROTEIN YUGO-RELATED"/>
    <property type="match status" value="1"/>
</dbReference>
<evidence type="ECO:0000259" key="4">
    <source>
        <dbReference type="Pfam" id="PF07885"/>
    </source>
</evidence>
<comment type="subcellular location">
    <subcellularLocation>
        <location evidence="1">Cell membrane</location>
        <topology evidence="1">Multi-pass membrane protein</topology>
    </subcellularLocation>
</comment>
<feature type="domain" description="Potassium channel" evidence="4">
    <location>
        <begin position="27"/>
        <end position="102"/>
    </location>
</feature>
<keyword evidence="2" id="KW-0472">Membrane</keyword>
<keyword evidence="2" id="KW-0812">Transmembrane</keyword>
<evidence type="ECO:0000256" key="2">
    <source>
        <dbReference type="SAM" id="Phobius"/>
    </source>
</evidence>
<feature type="transmembrane region" description="Helical" evidence="2">
    <location>
        <begin position="78"/>
        <end position="101"/>
    </location>
</feature>
<dbReference type="Pfam" id="PF02254">
    <property type="entry name" value="TrkA_N"/>
    <property type="match status" value="1"/>
</dbReference>
<dbReference type="GO" id="GO:0034220">
    <property type="term" value="P:monoatomic ion transmembrane transport"/>
    <property type="evidence" value="ECO:0007669"/>
    <property type="project" value="UniProtKB-KW"/>
</dbReference>
<evidence type="ECO:0000313" key="6">
    <source>
        <dbReference type="Proteomes" id="UP000243528"/>
    </source>
</evidence>
<dbReference type="InterPro" id="IPR050721">
    <property type="entry name" value="Trk_Ktr_HKT_K-transport"/>
</dbReference>
<feature type="domain" description="RCK N-terminal" evidence="3">
    <location>
        <begin position="161"/>
        <end position="225"/>
    </location>
</feature>
<sequence>MLFILIRLKRRLSALRTGLPAAAVMAFVFVTSWPLMALVEPDGSTLVQPENYWWYFVVTGSTVGYGDFFPETTGGHVVGGYVIVGAIAGLTTLFTQLATLIEKTRGRRMQGAITVERSGHVVVLGYTAGRTERILDGIGAESSRAVVLGAWEDVETHPMPDRDVEFVRGELVDEAVLRRAGVDRAYSVLVDARDDNEALAMAVCVEHVNPDTHLVVTLRDMNRADHVSYVSDSIRCVQWHVPRMATEELQDPGITQVYTQLMTHGGGNTYSMAVPASWGAVTFGQCQTAFGRDHDATVLAARTSDELLVSPSWRTELPAGTVLYYVGRARLDPEQVDVRGSAPA</sequence>
<dbReference type="Pfam" id="PF07885">
    <property type="entry name" value="Ion_trans_2"/>
    <property type="match status" value="1"/>
</dbReference>
<dbReference type="RefSeq" id="WP_106535402.1">
    <property type="nucleotide sequence ID" value="NZ_ML142897.1"/>
</dbReference>
<dbReference type="SUPFAM" id="SSF51735">
    <property type="entry name" value="NAD(P)-binding Rossmann-fold domains"/>
    <property type="match status" value="1"/>
</dbReference>
<keyword evidence="6" id="KW-1185">Reference proteome</keyword>
<evidence type="ECO:0000256" key="1">
    <source>
        <dbReference type="ARBA" id="ARBA00004651"/>
    </source>
</evidence>
<evidence type="ECO:0000259" key="3">
    <source>
        <dbReference type="Pfam" id="PF02254"/>
    </source>
</evidence>
<dbReference type="Gene3D" id="1.10.287.70">
    <property type="match status" value="1"/>
</dbReference>
<organism evidence="5 6">
    <name type="scientific">Haloactinopolyspora alba</name>
    <dbReference type="NCBI Taxonomy" id="648780"/>
    <lineage>
        <taxon>Bacteria</taxon>
        <taxon>Bacillati</taxon>
        <taxon>Actinomycetota</taxon>
        <taxon>Actinomycetes</taxon>
        <taxon>Jiangellales</taxon>
        <taxon>Jiangellaceae</taxon>
        <taxon>Haloactinopolyspora</taxon>
    </lineage>
</organism>
<proteinExistence type="predicted"/>
<keyword evidence="5" id="KW-0407">Ion channel</keyword>
<keyword evidence="5" id="KW-0813">Transport</keyword>
<dbReference type="GO" id="GO:0005886">
    <property type="term" value="C:plasma membrane"/>
    <property type="evidence" value="ECO:0007669"/>
    <property type="project" value="UniProtKB-SubCell"/>
</dbReference>
<dbReference type="InterPro" id="IPR036291">
    <property type="entry name" value="NAD(P)-bd_dom_sf"/>
</dbReference>